<proteinExistence type="predicted"/>
<name>A0A291LHF2_9CAUD</name>
<evidence type="ECO:0000313" key="2">
    <source>
        <dbReference type="Proteomes" id="UP000229313"/>
    </source>
</evidence>
<gene>
    <name evidence="1" type="ORF">SEA_DAUDAU_70</name>
</gene>
<dbReference type="EMBL" id="MF766045">
    <property type="protein sequence ID" value="ATI18771.1"/>
    <property type="molecule type" value="Genomic_DNA"/>
</dbReference>
<dbReference type="Proteomes" id="UP000229313">
    <property type="component" value="Segment"/>
</dbReference>
<accession>A0A291LHF2</accession>
<sequence>MPTAEQIKQFLTDERAQDIIDTASYGGITYWAISPNDEEFAGLPEGKTWTIVEGTEPHPIFAFDDEREVEGVHYLNADDIREAYGKLLDIDQPYVNREYHGYILDSWLQRTEEDGIETGDIDAGTADIIVQLAALGEIRYG</sequence>
<evidence type="ECO:0000313" key="1">
    <source>
        <dbReference type="EMBL" id="ATI18771.1"/>
    </source>
</evidence>
<reference evidence="2" key="1">
    <citation type="submission" date="2017-08" db="EMBL/GenBank/DDBJ databases">
        <authorList>
            <person name="de Groot N.N."/>
        </authorList>
    </citation>
    <scope>NUCLEOTIDE SEQUENCE [LARGE SCALE GENOMIC DNA]</scope>
</reference>
<organism evidence="1 2">
    <name type="scientific">Streptomyces phage Daudau</name>
    <dbReference type="NCBI Taxonomy" id="2041206"/>
    <lineage>
        <taxon>Viruses</taxon>
        <taxon>Duplodnaviria</taxon>
        <taxon>Heunggongvirae</taxon>
        <taxon>Uroviricota</taxon>
        <taxon>Caudoviricetes</taxon>
        <taxon>Arquatrovirinae</taxon>
        <taxon>Caelumvirus</taxon>
        <taxon>Caelumvirus daudau</taxon>
    </lineage>
</organism>
<keyword evidence="2" id="KW-1185">Reference proteome</keyword>
<protein>
    <submittedName>
        <fullName evidence="1">Uncharacterized protein</fullName>
    </submittedName>
</protein>